<dbReference type="InterPro" id="IPR016159">
    <property type="entry name" value="Cullin_repeat-like_dom_sf"/>
</dbReference>
<dbReference type="Pfam" id="PF26557">
    <property type="entry name" value="Cullin_AB"/>
    <property type="match status" value="1"/>
</dbReference>
<dbReference type="Gene3D" id="1.20.1310.10">
    <property type="entry name" value="Cullin Repeats"/>
    <property type="match status" value="4"/>
</dbReference>
<dbReference type="Pfam" id="PF10557">
    <property type="entry name" value="Cullin_Nedd8"/>
    <property type="match status" value="1"/>
</dbReference>
<keyword evidence="8" id="KW-0539">Nucleus</keyword>
<comment type="similarity">
    <text evidence="3 10 11">Belongs to the cullin family.</text>
</comment>
<dbReference type="PROSITE" id="PS50069">
    <property type="entry name" value="CULLIN_2"/>
    <property type="match status" value="1"/>
</dbReference>
<dbReference type="AlphaFoldDB" id="A0AAV8W362"/>
<evidence type="ECO:0000256" key="4">
    <source>
        <dbReference type="ARBA" id="ARBA00022499"/>
    </source>
</evidence>
<evidence type="ECO:0000256" key="1">
    <source>
        <dbReference type="ARBA" id="ARBA00004123"/>
    </source>
</evidence>
<evidence type="ECO:0000259" key="13">
    <source>
        <dbReference type="PROSITE" id="PS50069"/>
    </source>
</evidence>
<dbReference type="InterPro" id="IPR016158">
    <property type="entry name" value="Cullin_homology"/>
</dbReference>
<dbReference type="InterPro" id="IPR036390">
    <property type="entry name" value="WH_DNA-bd_sf"/>
</dbReference>
<dbReference type="SUPFAM" id="SSF75632">
    <property type="entry name" value="Cullin homology domain"/>
    <property type="match status" value="1"/>
</dbReference>
<evidence type="ECO:0000256" key="11">
    <source>
        <dbReference type="RuleBase" id="RU003829"/>
    </source>
</evidence>
<dbReference type="FunFam" id="1.20.1310.10:FF:000017">
    <property type="entry name" value="Cullin 5"/>
    <property type="match status" value="1"/>
</dbReference>
<dbReference type="PANTHER" id="PTHR11932">
    <property type="entry name" value="CULLIN"/>
    <property type="match status" value="1"/>
</dbReference>
<keyword evidence="4" id="KW-1017">Isopeptide bond</keyword>
<dbReference type="Proteomes" id="UP001159042">
    <property type="component" value="Unassembled WGS sequence"/>
</dbReference>
<keyword evidence="5" id="KW-0597">Phosphoprotein</keyword>
<dbReference type="GO" id="GO:0006511">
    <property type="term" value="P:ubiquitin-dependent protein catabolic process"/>
    <property type="evidence" value="ECO:0007669"/>
    <property type="project" value="InterPro"/>
</dbReference>
<dbReference type="GO" id="GO:0016567">
    <property type="term" value="P:protein ubiquitination"/>
    <property type="evidence" value="ECO:0007669"/>
    <property type="project" value="UniProtKB-ARBA"/>
</dbReference>
<dbReference type="GO" id="GO:0005634">
    <property type="term" value="C:nucleus"/>
    <property type="evidence" value="ECO:0007669"/>
    <property type="project" value="UniProtKB-SubCell"/>
</dbReference>
<evidence type="ECO:0000256" key="8">
    <source>
        <dbReference type="ARBA" id="ARBA00023242"/>
    </source>
</evidence>
<keyword evidence="6" id="KW-0833">Ubl conjugation pathway</keyword>
<feature type="region of interest" description="Disordered" evidence="12">
    <location>
        <begin position="112"/>
        <end position="132"/>
    </location>
</feature>
<dbReference type="InterPro" id="IPR045093">
    <property type="entry name" value="Cullin"/>
</dbReference>
<dbReference type="InterPro" id="IPR036388">
    <property type="entry name" value="WH-like_DNA-bd_sf"/>
</dbReference>
<keyword evidence="15" id="KW-1185">Reference proteome</keyword>
<dbReference type="Gene3D" id="3.30.230.130">
    <property type="entry name" value="Cullin, Chain C, Domain 2"/>
    <property type="match status" value="1"/>
</dbReference>
<comment type="pathway">
    <text evidence="2">Protein modification; protein ubiquitination.</text>
</comment>
<dbReference type="Pfam" id="PF00888">
    <property type="entry name" value="Cullin"/>
    <property type="match status" value="1"/>
</dbReference>
<dbReference type="FunFam" id="1.10.10.10:FF:000142">
    <property type="entry name" value="Cullin 5"/>
    <property type="match status" value="1"/>
</dbReference>
<dbReference type="SUPFAM" id="SSF74788">
    <property type="entry name" value="Cullin repeat-like"/>
    <property type="match status" value="1"/>
</dbReference>
<dbReference type="SUPFAM" id="SSF46785">
    <property type="entry name" value="Winged helix' DNA-binding domain"/>
    <property type="match status" value="1"/>
</dbReference>
<evidence type="ECO:0000256" key="7">
    <source>
        <dbReference type="ARBA" id="ARBA00022843"/>
    </source>
</evidence>
<dbReference type="PROSITE" id="PS01256">
    <property type="entry name" value="CULLIN_1"/>
    <property type="match status" value="1"/>
</dbReference>
<evidence type="ECO:0000256" key="10">
    <source>
        <dbReference type="PROSITE-ProRule" id="PRU00330"/>
    </source>
</evidence>
<accession>A0AAV8W362</accession>
<proteinExistence type="inferred from homology"/>
<evidence type="ECO:0000313" key="15">
    <source>
        <dbReference type="Proteomes" id="UP001159042"/>
    </source>
</evidence>
<evidence type="ECO:0000256" key="5">
    <source>
        <dbReference type="ARBA" id="ARBA00022553"/>
    </source>
</evidence>
<dbReference type="EMBL" id="JANEYG010000014">
    <property type="protein sequence ID" value="KAJ8920541.1"/>
    <property type="molecule type" value="Genomic_DNA"/>
</dbReference>
<dbReference type="GO" id="GO:0031461">
    <property type="term" value="C:cullin-RING ubiquitin ligase complex"/>
    <property type="evidence" value="ECO:0007669"/>
    <property type="project" value="InterPro"/>
</dbReference>
<dbReference type="InterPro" id="IPR019559">
    <property type="entry name" value="Cullin_neddylation_domain"/>
</dbReference>
<dbReference type="FunFam" id="1.20.1310.10:FF:000014">
    <property type="entry name" value="Cullin 5"/>
    <property type="match status" value="1"/>
</dbReference>
<dbReference type="InterPro" id="IPR001373">
    <property type="entry name" value="Cullin_N"/>
</dbReference>
<sequence length="787" mass="91094">MLKERGQLKFEDKWPQMGPIVLKLLKQEPVSPAEWQELFYDVHLVCLWDEKGPVKLRDHLHEDIVQFIKQAQARVLAHRQEEALLKAYIAEWRKFFTQCNYLPTPFRQLESSLQGKPTSGSSNLQSNSGKKVSSDESIVRKLMLDSWNESIFSDIKHRLQDSAMKLVHAERNGEAFDSQLVIGVRESYVNLCSNAEDRLQIYRENFEAAYIQSTDLFYRLKAPEQLAANGVQAYMRYADSKLREEEARAQRYLEAGSNGVIQCCVKVLVGNALPVLLAECAPLIKAGETERLQLMFRLLERVPEGVQPMLRELENHITQAGLADMVAAADIITQDSEKYVDRLLELFRKFSKLVHEAFSDDPRFLTARDKAFKAVVNDTTVFKLELGVGRNLGGKTVTPESKCPELLANYCDMLLRRTPLSKRLTSEEIESRLRDVLLVLKYVSNKDVFMRYHKAHLTRRLILDARFFTSADSEKEEDMVEWLREVGMPADYVNKLARMFQDIKVSEDLNGQFRTSTARHDAINIKILNAGAWARGSERVTVSLPVELEDYIPEVEEFYKKKTFWEKVTMMSYKLRFPSLYHHMSNGTITFATNGGKFDLDVTTFQMAVLFAWNQRPHDKISYENLRLATELPDGELRRTLWSLVAFPKLKRQLLLFSPNVSAPKDFTEHTLFWVNQDFALIKNGKPQKRGKVNLIGRLQLSTERSQIEDNQSIVQLRILRTQEAIIKILKMRKRISNAALQSELVDILKNMFLPSKKMIKEQLEWLIEHKYMKRDDDDINTFIYMA</sequence>
<dbReference type="InterPro" id="IPR059120">
    <property type="entry name" value="Cullin-like_AB"/>
</dbReference>
<feature type="domain" description="Cullin family profile" evidence="13">
    <location>
        <begin position="402"/>
        <end position="645"/>
    </location>
</feature>
<protein>
    <recommendedName>
        <fullName evidence="9">Cullin-5</fullName>
    </recommendedName>
</protein>
<dbReference type="SMART" id="SM00884">
    <property type="entry name" value="Cullin_Nedd8"/>
    <property type="match status" value="1"/>
</dbReference>
<keyword evidence="7" id="KW-0832">Ubl conjugation</keyword>
<dbReference type="GO" id="GO:0007165">
    <property type="term" value="P:signal transduction"/>
    <property type="evidence" value="ECO:0007669"/>
    <property type="project" value="UniProtKB-ARBA"/>
</dbReference>
<comment type="subcellular location">
    <subcellularLocation>
        <location evidence="1">Nucleus</location>
    </subcellularLocation>
</comment>
<organism evidence="14 15">
    <name type="scientific">Exocentrus adspersus</name>
    <dbReference type="NCBI Taxonomy" id="1586481"/>
    <lineage>
        <taxon>Eukaryota</taxon>
        <taxon>Metazoa</taxon>
        <taxon>Ecdysozoa</taxon>
        <taxon>Arthropoda</taxon>
        <taxon>Hexapoda</taxon>
        <taxon>Insecta</taxon>
        <taxon>Pterygota</taxon>
        <taxon>Neoptera</taxon>
        <taxon>Endopterygota</taxon>
        <taxon>Coleoptera</taxon>
        <taxon>Polyphaga</taxon>
        <taxon>Cucujiformia</taxon>
        <taxon>Chrysomeloidea</taxon>
        <taxon>Cerambycidae</taxon>
        <taxon>Lamiinae</taxon>
        <taxon>Acanthocinini</taxon>
        <taxon>Exocentrus</taxon>
    </lineage>
</organism>
<feature type="compositionally biased region" description="Polar residues" evidence="12">
    <location>
        <begin position="112"/>
        <end position="131"/>
    </location>
</feature>
<dbReference type="GO" id="GO:0031625">
    <property type="term" value="F:ubiquitin protein ligase binding"/>
    <property type="evidence" value="ECO:0007669"/>
    <property type="project" value="InterPro"/>
</dbReference>
<dbReference type="InterPro" id="IPR016157">
    <property type="entry name" value="Cullin_CS"/>
</dbReference>
<gene>
    <name evidence="14" type="ORF">NQ315_005410</name>
</gene>
<dbReference type="FunFam" id="1.20.1310.10:FF:000009">
    <property type="entry name" value="Cullin 5"/>
    <property type="match status" value="1"/>
</dbReference>
<name>A0AAV8W362_9CUCU</name>
<dbReference type="InterPro" id="IPR036317">
    <property type="entry name" value="Cullin_homology_sf"/>
</dbReference>
<dbReference type="FunFam" id="3.30.230.130:FF:000004">
    <property type="entry name" value="Cullin 5"/>
    <property type="match status" value="1"/>
</dbReference>
<evidence type="ECO:0000256" key="3">
    <source>
        <dbReference type="ARBA" id="ARBA00006019"/>
    </source>
</evidence>
<evidence type="ECO:0000256" key="6">
    <source>
        <dbReference type="ARBA" id="ARBA00022786"/>
    </source>
</evidence>
<evidence type="ECO:0000313" key="14">
    <source>
        <dbReference type="EMBL" id="KAJ8920541.1"/>
    </source>
</evidence>
<dbReference type="Gene3D" id="1.10.10.10">
    <property type="entry name" value="Winged helix-like DNA-binding domain superfamily/Winged helix DNA-binding domain"/>
    <property type="match status" value="1"/>
</dbReference>
<dbReference type="SMART" id="SM00182">
    <property type="entry name" value="CULLIN"/>
    <property type="match status" value="1"/>
</dbReference>
<evidence type="ECO:0000256" key="9">
    <source>
        <dbReference type="ARBA" id="ARBA00040451"/>
    </source>
</evidence>
<evidence type="ECO:0000256" key="12">
    <source>
        <dbReference type="SAM" id="MobiDB-lite"/>
    </source>
</evidence>
<evidence type="ECO:0000256" key="2">
    <source>
        <dbReference type="ARBA" id="ARBA00004906"/>
    </source>
</evidence>
<reference evidence="14 15" key="1">
    <citation type="journal article" date="2023" name="Insect Mol. Biol.">
        <title>Genome sequencing provides insights into the evolution of gene families encoding plant cell wall-degrading enzymes in longhorned beetles.</title>
        <authorList>
            <person name="Shin N.R."/>
            <person name="Okamura Y."/>
            <person name="Kirsch R."/>
            <person name="Pauchet Y."/>
        </authorList>
    </citation>
    <scope>NUCLEOTIDE SEQUENCE [LARGE SCALE GENOMIC DNA]</scope>
    <source>
        <strain evidence="14">EAD_L_NR</strain>
    </source>
</reference>
<comment type="caution">
    <text evidence="14">The sequence shown here is derived from an EMBL/GenBank/DDBJ whole genome shotgun (WGS) entry which is preliminary data.</text>
</comment>